<protein>
    <submittedName>
        <fullName evidence="2">AAA family ATPase</fullName>
    </submittedName>
</protein>
<dbReference type="Gene3D" id="3.40.50.300">
    <property type="entry name" value="P-loop containing nucleotide triphosphate hydrolases"/>
    <property type="match status" value="1"/>
</dbReference>
<keyword evidence="3" id="KW-1185">Reference proteome</keyword>
<feature type="domain" description="ATPase AAA-type core" evidence="1">
    <location>
        <begin position="25"/>
        <end position="329"/>
    </location>
</feature>
<dbReference type="GO" id="GO:0005524">
    <property type="term" value="F:ATP binding"/>
    <property type="evidence" value="ECO:0007669"/>
    <property type="project" value="InterPro"/>
</dbReference>
<reference evidence="2" key="1">
    <citation type="submission" date="2024-01" db="EMBL/GenBank/DDBJ databases">
        <title>Bank of Algae and Cyanobacteria of the Azores (BACA) strain genomes.</title>
        <authorList>
            <person name="Luz R."/>
            <person name="Cordeiro R."/>
            <person name="Fonseca A."/>
            <person name="Goncalves V."/>
        </authorList>
    </citation>
    <scope>NUCLEOTIDE SEQUENCE</scope>
    <source>
        <strain evidence="2">BACA0141</strain>
    </source>
</reference>
<gene>
    <name evidence="2" type="ORF">V2H45_24250</name>
</gene>
<evidence type="ECO:0000313" key="2">
    <source>
        <dbReference type="EMBL" id="MEE3719857.1"/>
    </source>
</evidence>
<name>A0AAW9PX64_9CYAN</name>
<dbReference type="SUPFAM" id="SSF52540">
    <property type="entry name" value="P-loop containing nucleoside triphosphate hydrolases"/>
    <property type="match status" value="1"/>
</dbReference>
<evidence type="ECO:0000259" key="1">
    <source>
        <dbReference type="Pfam" id="PF13304"/>
    </source>
</evidence>
<sequence length="381" mass="43883">MKIKQLEYYDRAKGWRLEPVQFSNLNLLVGVSGAGKTKILNAISNLKKVANGESLNGVEWEIILSAKDNKEYRWIGKFKLIEESETSFFYELGNIETEILTESLFINEKLLVRREGDEIKFQGDTLPKLSSFKSVIEIFKNEDIVKPVWEGFQQINYSGEDTAPSRKLRYHAPLSILTSKYPSEKDIIRSGLETQVKLALIYQNVPKLFEEIKERFLQVFPTVEDIKIEPFNSKATEKLFITIREFPFIFIKETGVDDWIDQREISSGMYKTIIDIAELYLSENGSVIIVDEFENSLGINCIDAITEDLISGDRDLQFILTSHHPYIINNIPMEYWKIVSRKGGVVTVKSAKELNLGKSKHQAYLQLINKLETYNEEKEIA</sequence>
<dbReference type="PANTHER" id="PTHR43581:SF4">
    <property type="entry name" value="ATP_GTP PHOSPHATASE"/>
    <property type="match status" value="1"/>
</dbReference>
<dbReference type="RefSeq" id="WP_330486293.1">
    <property type="nucleotide sequence ID" value="NZ_JAZBJZ010000180.1"/>
</dbReference>
<organism evidence="2 3">
    <name type="scientific">Tumidithrix elongata BACA0141</name>
    <dbReference type="NCBI Taxonomy" id="2716417"/>
    <lineage>
        <taxon>Bacteria</taxon>
        <taxon>Bacillati</taxon>
        <taxon>Cyanobacteriota</taxon>
        <taxon>Cyanophyceae</taxon>
        <taxon>Pseudanabaenales</taxon>
        <taxon>Pseudanabaenaceae</taxon>
        <taxon>Tumidithrix</taxon>
        <taxon>Tumidithrix elongata</taxon>
    </lineage>
</organism>
<dbReference type="EMBL" id="JAZBJZ010000180">
    <property type="protein sequence ID" value="MEE3719857.1"/>
    <property type="molecule type" value="Genomic_DNA"/>
</dbReference>
<dbReference type="GO" id="GO:0016887">
    <property type="term" value="F:ATP hydrolysis activity"/>
    <property type="evidence" value="ECO:0007669"/>
    <property type="project" value="InterPro"/>
</dbReference>
<dbReference type="InterPro" id="IPR051396">
    <property type="entry name" value="Bact_Antivir_Def_Nuclease"/>
</dbReference>
<dbReference type="PANTHER" id="PTHR43581">
    <property type="entry name" value="ATP/GTP PHOSPHATASE"/>
    <property type="match status" value="1"/>
</dbReference>
<dbReference type="Proteomes" id="UP001333818">
    <property type="component" value="Unassembled WGS sequence"/>
</dbReference>
<dbReference type="AlphaFoldDB" id="A0AAW9PX64"/>
<proteinExistence type="predicted"/>
<comment type="caution">
    <text evidence="2">The sequence shown here is derived from an EMBL/GenBank/DDBJ whole genome shotgun (WGS) entry which is preliminary data.</text>
</comment>
<dbReference type="InterPro" id="IPR003959">
    <property type="entry name" value="ATPase_AAA_core"/>
</dbReference>
<accession>A0AAW9PX64</accession>
<dbReference type="Pfam" id="PF13304">
    <property type="entry name" value="AAA_21"/>
    <property type="match status" value="1"/>
</dbReference>
<evidence type="ECO:0000313" key="3">
    <source>
        <dbReference type="Proteomes" id="UP001333818"/>
    </source>
</evidence>
<dbReference type="InterPro" id="IPR027417">
    <property type="entry name" value="P-loop_NTPase"/>
</dbReference>